<evidence type="ECO:0000256" key="2">
    <source>
        <dbReference type="ARBA" id="ARBA00022857"/>
    </source>
</evidence>
<dbReference type="STRING" id="644352.J3NGF9"/>
<dbReference type="HOGENOM" id="CLU_005391_1_0_1"/>
<reference evidence="7" key="2">
    <citation type="submission" date="2010-07" db="EMBL/GenBank/DDBJ databases">
        <authorList>
            <consortium name="The Broad Institute Genome Sequencing Platform"/>
            <consortium name="Broad Institute Genome Sequencing Center for Infectious Disease"/>
            <person name="Ma L.-J."/>
            <person name="Dead R."/>
            <person name="Young S."/>
            <person name="Zeng Q."/>
            <person name="Koehrsen M."/>
            <person name="Alvarado L."/>
            <person name="Berlin A."/>
            <person name="Chapman S.B."/>
            <person name="Chen Z."/>
            <person name="Freedman E."/>
            <person name="Gellesch M."/>
            <person name="Goldberg J."/>
            <person name="Griggs A."/>
            <person name="Gujja S."/>
            <person name="Heilman E.R."/>
            <person name="Heiman D."/>
            <person name="Hepburn T."/>
            <person name="Howarth C."/>
            <person name="Jen D."/>
            <person name="Larson L."/>
            <person name="Mehta T."/>
            <person name="Neiman D."/>
            <person name="Pearson M."/>
            <person name="Roberts A."/>
            <person name="Saif S."/>
            <person name="Shea T."/>
            <person name="Shenoy N."/>
            <person name="Sisk P."/>
            <person name="Stolte C."/>
            <person name="Sykes S."/>
            <person name="Walk T."/>
            <person name="White J."/>
            <person name="Yandava C."/>
            <person name="Haas B."/>
            <person name="Nusbaum C."/>
            <person name="Birren B."/>
        </authorList>
    </citation>
    <scope>NUCLEOTIDE SEQUENCE</scope>
    <source>
        <strain evidence="7">R3-111a-1</strain>
    </source>
</reference>
<evidence type="ECO:0000256" key="4">
    <source>
        <dbReference type="PROSITE-ProRule" id="PRU10007"/>
    </source>
</evidence>
<dbReference type="EnsemblFungi" id="EJT80349">
    <property type="protein sequence ID" value="EJT80349"/>
    <property type="gene ID" value="GGTG_00349"/>
</dbReference>
<dbReference type="GO" id="GO:0004777">
    <property type="term" value="F:succinate-semialdehyde dehydrogenase (NAD+) activity"/>
    <property type="evidence" value="ECO:0007669"/>
    <property type="project" value="TreeGrafter"/>
</dbReference>
<dbReference type="InterPro" id="IPR016161">
    <property type="entry name" value="Ald_DH/histidinol_DH"/>
</dbReference>
<sequence length="481" mass="50058">MSPNGSSSYTVPLVVGGKDRPSATSFPITSPETGETLHQCSNADVADAEAAVEAAAAALEGWRAQTPRARRDVLLKAVAAFDARRDELLGYMQAETGATAQWAGLNLDVARDIITDVAGRISSLEGLAPATQDPGVGAIVRKEPYGVVLAMAPWNAPYILGVRAVALPLAAGNTVVLKGSELSPRTMWGIVSAFADAGLPAGALNVVFSSRDNAAAVTGALVAHPAVRKINFTGSTAVGRIVGRLAGENLKPVLLELGGKAPAVVWEDADLDLAADQCALGAFLNAGQICMSTERVVVHKKVAAEFKAKFAASANRFFAPGGPAPVLVQAQGVARNRALVRDAVAKGAEVVLGDAEEGEGAGSENQMRPVALAGVTPDMDIYRTESFGPTVSLFEVESEDEAVRLANDTEYGLSAAVFTEDLRRGLRIAGRIESGAVHINNMTVHDEPGLPHGGAKSSGFGRFNASGLEEWVKTKVVTYRV</sequence>
<dbReference type="AlphaFoldDB" id="J3NGF9"/>
<keyword evidence="9" id="KW-1185">Reference proteome</keyword>
<dbReference type="GeneID" id="20340807"/>
<dbReference type="Pfam" id="PF00171">
    <property type="entry name" value="Aldedh"/>
    <property type="match status" value="1"/>
</dbReference>
<dbReference type="CDD" id="cd07105">
    <property type="entry name" value="ALDH_SaliADH"/>
    <property type="match status" value="1"/>
</dbReference>
<name>J3NGF9_GAET3</name>
<dbReference type="InterPro" id="IPR016162">
    <property type="entry name" value="Ald_DH_N"/>
</dbReference>
<reference evidence="7" key="3">
    <citation type="submission" date="2010-09" db="EMBL/GenBank/DDBJ databases">
        <title>Annotation of Gaeumannomyces graminis var. tritici R3-111a-1.</title>
        <authorList>
            <consortium name="The Broad Institute Genome Sequencing Platform"/>
            <person name="Ma L.-J."/>
            <person name="Dead R."/>
            <person name="Young S.K."/>
            <person name="Zeng Q."/>
            <person name="Gargeya S."/>
            <person name="Fitzgerald M."/>
            <person name="Haas B."/>
            <person name="Abouelleil A."/>
            <person name="Alvarado L."/>
            <person name="Arachchi H.M."/>
            <person name="Berlin A."/>
            <person name="Brown A."/>
            <person name="Chapman S.B."/>
            <person name="Chen Z."/>
            <person name="Dunbar C."/>
            <person name="Freedman E."/>
            <person name="Gearin G."/>
            <person name="Gellesch M."/>
            <person name="Goldberg J."/>
            <person name="Griggs A."/>
            <person name="Gujja S."/>
            <person name="Heiman D."/>
            <person name="Howarth C."/>
            <person name="Larson L."/>
            <person name="Lui A."/>
            <person name="MacDonald P.J.P."/>
            <person name="Mehta T."/>
            <person name="Montmayeur A."/>
            <person name="Murphy C."/>
            <person name="Neiman D."/>
            <person name="Pearson M."/>
            <person name="Priest M."/>
            <person name="Roberts A."/>
            <person name="Saif S."/>
            <person name="Shea T."/>
            <person name="Shenoy N."/>
            <person name="Sisk P."/>
            <person name="Stolte C."/>
            <person name="Sykes S."/>
            <person name="Yandava C."/>
            <person name="Wortman J."/>
            <person name="Nusbaum C."/>
            <person name="Birren B."/>
        </authorList>
    </citation>
    <scope>NUCLEOTIDE SEQUENCE</scope>
    <source>
        <strain evidence="7">R3-111a-1</strain>
    </source>
</reference>
<dbReference type="PANTHER" id="PTHR43353:SF6">
    <property type="entry name" value="CYTOPLASMIC ALDEHYDE DEHYDROGENASE (EUROFUNG)"/>
    <property type="match status" value="1"/>
</dbReference>
<dbReference type="InterPro" id="IPR015590">
    <property type="entry name" value="Aldehyde_DH_dom"/>
</dbReference>
<dbReference type="FunFam" id="3.40.309.10:FF:000010">
    <property type="entry name" value="Gamma-aminobutyraldehyde dehydrogenase"/>
    <property type="match status" value="1"/>
</dbReference>
<dbReference type="eggNOG" id="KOG2450">
    <property type="taxonomic scope" value="Eukaryota"/>
</dbReference>
<dbReference type="RefSeq" id="XP_009216358.1">
    <property type="nucleotide sequence ID" value="XM_009218094.1"/>
</dbReference>
<evidence type="ECO:0000256" key="3">
    <source>
        <dbReference type="ARBA" id="ARBA00023002"/>
    </source>
</evidence>
<dbReference type="InterPro" id="IPR029510">
    <property type="entry name" value="Ald_DH_CS_GLU"/>
</dbReference>
<dbReference type="FunFam" id="3.40.605.10:FF:000012">
    <property type="entry name" value="NAD-dependent succinate-semialdehyde dehydrogenase"/>
    <property type="match status" value="1"/>
</dbReference>
<reference evidence="8" key="4">
    <citation type="journal article" date="2015" name="G3 (Bethesda)">
        <title>Genome sequences of three phytopathogenic species of the Magnaporthaceae family of fungi.</title>
        <authorList>
            <person name="Okagaki L.H."/>
            <person name="Nunes C.C."/>
            <person name="Sailsbery J."/>
            <person name="Clay B."/>
            <person name="Brown D."/>
            <person name="John T."/>
            <person name="Oh Y."/>
            <person name="Young N."/>
            <person name="Fitzgerald M."/>
            <person name="Haas B.J."/>
            <person name="Zeng Q."/>
            <person name="Young S."/>
            <person name="Adiconis X."/>
            <person name="Fan L."/>
            <person name="Levin J.Z."/>
            <person name="Mitchell T.K."/>
            <person name="Okubara P.A."/>
            <person name="Farman M.L."/>
            <person name="Kohn L.M."/>
            <person name="Birren B."/>
            <person name="Ma L.-J."/>
            <person name="Dean R.A."/>
        </authorList>
    </citation>
    <scope>NUCLEOTIDE SEQUENCE</scope>
    <source>
        <strain evidence="8">R3-111a-1</strain>
    </source>
</reference>
<feature type="active site" evidence="4">
    <location>
        <position position="256"/>
    </location>
</feature>
<dbReference type="SUPFAM" id="SSF53720">
    <property type="entry name" value="ALDH-like"/>
    <property type="match status" value="1"/>
</dbReference>
<dbReference type="Proteomes" id="UP000006039">
    <property type="component" value="Unassembled WGS sequence"/>
</dbReference>
<keyword evidence="3 5" id="KW-0560">Oxidoreductase</keyword>
<dbReference type="PROSITE" id="PS00687">
    <property type="entry name" value="ALDEHYDE_DEHYDR_GLU"/>
    <property type="match status" value="1"/>
</dbReference>
<reference evidence="8" key="5">
    <citation type="submission" date="2018-04" db="UniProtKB">
        <authorList>
            <consortium name="EnsemblFungi"/>
        </authorList>
    </citation>
    <scope>IDENTIFICATION</scope>
    <source>
        <strain evidence="8">R3-111a-1</strain>
    </source>
</reference>
<feature type="domain" description="Aldehyde dehydrogenase" evidence="6">
    <location>
        <begin position="24"/>
        <end position="477"/>
    </location>
</feature>
<protein>
    <recommendedName>
        <fullName evidence="6">Aldehyde dehydrogenase domain-containing protein</fullName>
    </recommendedName>
</protein>
<dbReference type="Gene3D" id="3.40.309.10">
    <property type="entry name" value="Aldehyde Dehydrogenase, Chain A, domain 2"/>
    <property type="match status" value="1"/>
</dbReference>
<evidence type="ECO:0000313" key="8">
    <source>
        <dbReference type="EnsemblFungi" id="EJT80349"/>
    </source>
</evidence>
<evidence type="ECO:0000256" key="1">
    <source>
        <dbReference type="ARBA" id="ARBA00009986"/>
    </source>
</evidence>
<dbReference type="PANTHER" id="PTHR43353">
    <property type="entry name" value="SUCCINATE-SEMIALDEHYDE DEHYDROGENASE, MITOCHONDRIAL"/>
    <property type="match status" value="1"/>
</dbReference>
<dbReference type="EMBL" id="GL385395">
    <property type="protein sequence ID" value="EJT80349.1"/>
    <property type="molecule type" value="Genomic_DNA"/>
</dbReference>
<evidence type="ECO:0000256" key="5">
    <source>
        <dbReference type="RuleBase" id="RU003345"/>
    </source>
</evidence>
<gene>
    <name evidence="8" type="primary">20340807</name>
    <name evidence="7" type="ORF">GGTG_00349</name>
</gene>
<evidence type="ECO:0000259" key="6">
    <source>
        <dbReference type="Pfam" id="PF00171"/>
    </source>
</evidence>
<dbReference type="VEuPathDB" id="FungiDB:GGTG_00349"/>
<evidence type="ECO:0000313" key="9">
    <source>
        <dbReference type="Proteomes" id="UP000006039"/>
    </source>
</evidence>
<dbReference type="InterPro" id="IPR016163">
    <property type="entry name" value="Ald_DH_C"/>
</dbReference>
<organism evidence="7">
    <name type="scientific">Gaeumannomyces tritici (strain R3-111a-1)</name>
    <name type="common">Wheat and barley take-all root rot fungus</name>
    <name type="synonym">Gaeumannomyces graminis var. tritici</name>
    <dbReference type="NCBI Taxonomy" id="644352"/>
    <lineage>
        <taxon>Eukaryota</taxon>
        <taxon>Fungi</taxon>
        <taxon>Dikarya</taxon>
        <taxon>Ascomycota</taxon>
        <taxon>Pezizomycotina</taxon>
        <taxon>Sordariomycetes</taxon>
        <taxon>Sordariomycetidae</taxon>
        <taxon>Magnaporthales</taxon>
        <taxon>Magnaporthaceae</taxon>
        <taxon>Gaeumannomyces</taxon>
    </lineage>
</organism>
<dbReference type="OrthoDB" id="310895at2759"/>
<dbReference type="GO" id="GO:0009450">
    <property type="term" value="P:gamma-aminobutyric acid catabolic process"/>
    <property type="evidence" value="ECO:0007669"/>
    <property type="project" value="TreeGrafter"/>
</dbReference>
<dbReference type="Gene3D" id="3.40.605.10">
    <property type="entry name" value="Aldehyde Dehydrogenase, Chain A, domain 1"/>
    <property type="match status" value="1"/>
</dbReference>
<accession>J3NGF9</accession>
<comment type="similarity">
    <text evidence="1 5">Belongs to the aldehyde dehydrogenase family.</text>
</comment>
<keyword evidence="2" id="KW-0521">NADP</keyword>
<evidence type="ECO:0000313" key="7">
    <source>
        <dbReference type="EMBL" id="EJT80349.1"/>
    </source>
</evidence>
<reference evidence="9" key="1">
    <citation type="submission" date="2010-07" db="EMBL/GenBank/DDBJ databases">
        <title>The genome sequence of Gaeumannomyces graminis var. tritici strain R3-111a-1.</title>
        <authorList>
            <consortium name="The Broad Institute Genome Sequencing Platform"/>
            <person name="Ma L.-J."/>
            <person name="Dead R."/>
            <person name="Young S."/>
            <person name="Zeng Q."/>
            <person name="Koehrsen M."/>
            <person name="Alvarado L."/>
            <person name="Berlin A."/>
            <person name="Chapman S.B."/>
            <person name="Chen Z."/>
            <person name="Freedman E."/>
            <person name="Gellesch M."/>
            <person name="Goldberg J."/>
            <person name="Griggs A."/>
            <person name="Gujja S."/>
            <person name="Heilman E.R."/>
            <person name="Heiman D."/>
            <person name="Hepburn T."/>
            <person name="Howarth C."/>
            <person name="Jen D."/>
            <person name="Larson L."/>
            <person name="Mehta T."/>
            <person name="Neiman D."/>
            <person name="Pearson M."/>
            <person name="Roberts A."/>
            <person name="Saif S."/>
            <person name="Shea T."/>
            <person name="Shenoy N."/>
            <person name="Sisk P."/>
            <person name="Stolte C."/>
            <person name="Sykes S."/>
            <person name="Walk T."/>
            <person name="White J."/>
            <person name="Yandava C."/>
            <person name="Haas B."/>
            <person name="Nusbaum C."/>
            <person name="Birren B."/>
        </authorList>
    </citation>
    <scope>NUCLEOTIDE SEQUENCE [LARGE SCALE GENOMIC DNA]</scope>
    <source>
        <strain evidence="9">R3-111a-1</strain>
    </source>
</reference>
<dbReference type="InterPro" id="IPR050740">
    <property type="entry name" value="Aldehyde_DH_Superfamily"/>
</dbReference>
<proteinExistence type="inferred from homology"/>